<protein>
    <submittedName>
        <fullName evidence="1">Uncharacterized protein</fullName>
    </submittedName>
</protein>
<dbReference type="Proteomes" id="UP000295560">
    <property type="component" value="Unassembled WGS sequence"/>
</dbReference>
<accession>A0A4R1HUE9</accession>
<proteinExistence type="predicted"/>
<dbReference type="AlphaFoldDB" id="A0A4R1HUE9"/>
<dbReference type="EMBL" id="SMFZ01000001">
    <property type="protein sequence ID" value="TCK26324.1"/>
    <property type="molecule type" value="Genomic_DNA"/>
</dbReference>
<reference evidence="1 2" key="1">
    <citation type="submission" date="2019-03" db="EMBL/GenBank/DDBJ databases">
        <title>Sequencing the genomes of 1000 actinobacteria strains.</title>
        <authorList>
            <person name="Klenk H.-P."/>
        </authorList>
    </citation>
    <scope>NUCLEOTIDE SEQUENCE [LARGE SCALE GENOMIC DNA]</scope>
    <source>
        <strain evidence="1 2">DSM 44969</strain>
    </source>
</reference>
<keyword evidence="2" id="KW-1185">Reference proteome</keyword>
<sequence>MAGRSSSRILGQLPAVRLISCHELDLMRIVSSSCRTHLA</sequence>
<evidence type="ECO:0000313" key="2">
    <source>
        <dbReference type="Proteomes" id="UP000295560"/>
    </source>
</evidence>
<evidence type="ECO:0000313" key="1">
    <source>
        <dbReference type="EMBL" id="TCK26324.1"/>
    </source>
</evidence>
<organism evidence="1 2">
    <name type="scientific">Pseudonocardia endophytica</name>
    <dbReference type="NCBI Taxonomy" id="401976"/>
    <lineage>
        <taxon>Bacteria</taxon>
        <taxon>Bacillati</taxon>
        <taxon>Actinomycetota</taxon>
        <taxon>Actinomycetes</taxon>
        <taxon>Pseudonocardiales</taxon>
        <taxon>Pseudonocardiaceae</taxon>
        <taxon>Pseudonocardia</taxon>
    </lineage>
</organism>
<gene>
    <name evidence="1" type="ORF">EV378_2154</name>
</gene>
<comment type="caution">
    <text evidence="1">The sequence shown here is derived from an EMBL/GenBank/DDBJ whole genome shotgun (WGS) entry which is preliminary data.</text>
</comment>
<name>A0A4R1HUE9_PSEEN</name>